<evidence type="ECO:0000313" key="2">
    <source>
        <dbReference type="Proteomes" id="UP001295423"/>
    </source>
</evidence>
<keyword evidence="2" id="KW-1185">Reference proteome</keyword>
<proteinExistence type="predicted"/>
<accession>A0AAD2FKF4</accession>
<dbReference type="Proteomes" id="UP001295423">
    <property type="component" value="Unassembled WGS sequence"/>
</dbReference>
<comment type="caution">
    <text evidence="1">The sequence shown here is derived from an EMBL/GenBank/DDBJ whole genome shotgun (WGS) entry which is preliminary data.</text>
</comment>
<organism evidence="1 2">
    <name type="scientific">Cylindrotheca closterium</name>
    <dbReference type="NCBI Taxonomy" id="2856"/>
    <lineage>
        <taxon>Eukaryota</taxon>
        <taxon>Sar</taxon>
        <taxon>Stramenopiles</taxon>
        <taxon>Ochrophyta</taxon>
        <taxon>Bacillariophyta</taxon>
        <taxon>Bacillariophyceae</taxon>
        <taxon>Bacillariophycidae</taxon>
        <taxon>Bacillariales</taxon>
        <taxon>Bacillariaceae</taxon>
        <taxon>Cylindrotheca</taxon>
    </lineage>
</organism>
<evidence type="ECO:0000313" key="1">
    <source>
        <dbReference type="EMBL" id="CAJ1945282.1"/>
    </source>
</evidence>
<reference evidence="1" key="1">
    <citation type="submission" date="2023-08" db="EMBL/GenBank/DDBJ databases">
        <authorList>
            <person name="Audoor S."/>
            <person name="Bilcke G."/>
        </authorList>
    </citation>
    <scope>NUCLEOTIDE SEQUENCE</scope>
</reference>
<name>A0AAD2FKF4_9STRA</name>
<gene>
    <name evidence="1" type="ORF">CYCCA115_LOCUS9426</name>
</gene>
<sequence length="280" mass="31738">MNILRKTNVSLPRLNICRKSSEPYSKDREDGIPSFIVCDPTKGFYGEDGEEQKIDGEESKVEEAHIVVAYTAQARNNEEQKSESVDGDSAKYSSLLQLLESDFGQDNQYGMQRLVMLANNEFVNSESKGSVAEALVFDIDTDSAERLRRSFLRHLNSENLRLAALRVLASTLELAKMQMRGTTEIKLDFTSRYFRALLEVLGAYNKEVEEIERAEATLSIKCLGVLLSLDQTSTIESYVRKTLLSYIQAAYHQACEANDRRLQRETKGMLSSLDIHWTQI</sequence>
<protein>
    <submittedName>
        <fullName evidence="1">Uncharacterized protein</fullName>
    </submittedName>
</protein>
<dbReference type="AlphaFoldDB" id="A0AAD2FKF4"/>
<dbReference type="EMBL" id="CAKOGP040001335">
    <property type="protein sequence ID" value="CAJ1945282.1"/>
    <property type="molecule type" value="Genomic_DNA"/>
</dbReference>